<gene>
    <name evidence="1" type="ORF">FBU59_002458</name>
</gene>
<evidence type="ECO:0000313" key="2">
    <source>
        <dbReference type="Proteomes" id="UP001150603"/>
    </source>
</evidence>
<evidence type="ECO:0000313" key="1">
    <source>
        <dbReference type="EMBL" id="KAJ1944934.1"/>
    </source>
</evidence>
<dbReference type="EMBL" id="JANBPW010001347">
    <property type="protein sequence ID" value="KAJ1944934.1"/>
    <property type="molecule type" value="Genomic_DNA"/>
</dbReference>
<keyword evidence="2" id="KW-1185">Reference proteome</keyword>
<organism evidence="1 2">
    <name type="scientific">Linderina macrospora</name>
    <dbReference type="NCBI Taxonomy" id="4868"/>
    <lineage>
        <taxon>Eukaryota</taxon>
        <taxon>Fungi</taxon>
        <taxon>Fungi incertae sedis</taxon>
        <taxon>Zoopagomycota</taxon>
        <taxon>Kickxellomycotina</taxon>
        <taxon>Kickxellomycetes</taxon>
        <taxon>Kickxellales</taxon>
        <taxon>Kickxellaceae</taxon>
        <taxon>Linderina</taxon>
    </lineage>
</organism>
<proteinExistence type="predicted"/>
<comment type="caution">
    <text evidence="1">The sequence shown here is derived from an EMBL/GenBank/DDBJ whole genome shotgun (WGS) entry which is preliminary data.</text>
</comment>
<accession>A0ACC1JB29</accession>
<sequence length="198" mass="21011">MSIVEFDVIKGPKGLQASRVTGPNGAPVRGDPYSRMRARTNPPAAPMPIPRTTTPAASNFYTYYPANFSQIPGFTGQPTQQSSFSPFPFQATPQQSAGFVLPAANSAMSGSRNVIGGSQVPPMFFAGAPHVQQGLSSGYDPFSRQTLGHMYESPGPGQQNISQPVCPTIQQPAPTFPQVSRQDSGTSQIGSTFAKFPE</sequence>
<protein>
    <submittedName>
        <fullName evidence="1">Uncharacterized protein</fullName>
    </submittedName>
</protein>
<dbReference type="Proteomes" id="UP001150603">
    <property type="component" value="Unassembled WGS sequence"/>
</dbReference>
<reference evidence="1" key="1">
    <citation type="submission" date="2022-07" db="EMBL/GenBank/DDBJ databases">
        <title>Phylogenomic reconstructions and comparative analyses of Kickxellomycotina fungi.</title>
        <authorList>
            <person name="Reynolds N.K."/>
            <person name="Stajich J.E."/>
            <person name="Barry K."/>
            <person name="Grigoriev I.V."/>
            <person name="Crous P."/>
            <person name="Smith M.E."/>
        </authorList>
    </citation>
    <scope>NUCLEOTIDE SEQUENCE</scope>
    <source>
        <strain evidence="1">NRRL 5244</strain>
    </source>
</reference>
<name>A0ACC1JB29_9FUNG</name>